<reference evidence="2" key="1">
    <citation type="submission" date="2021-02" db="EMBL/GenBank/DDBJ databases">
        <authorList>
            <person name="Nowell W R."/>
        </authorList>
    </citation>
    <scope>NUCLEOTIDE SEQUENCE</scope>
</reference>
<dbReference type="AlphaFoldDB" id="A0A8S2VHE7"/>
<evidence type="ECO:0000259" key="1">
    <source>
        <dbReference type="Pfam" id="PF18055"/>
    </source>
</evidence>
<dbReference type="EMBL" id="CAJOBH010054880">
    <property type="protein sequence ID" value="CAF4396693.1"/>
    <property type="molecule type" value="Genomic_DNA"/>
</dbReference>
<protein>
    <recommendedName>
        <fullName evidence="1">26S proteasome regulatory subunit Rpn6 N-terminal domain-containing protein</fullName>
    </recommendedName>
</protein>
<comment type="caution">
    <text evidence="2">The sequence shown here is derived from an EMBL/GenBank/DDBJ whole genome shotgun (WGS) entry which is preliminary data.</text>
</comment>
<gene>
    <name evidence="2" type="ORF">BYL167_LOCUS31358</name>
</gene>
<dbReference type="Pfam" id="PF18055">
    <property type="entry name" value="RPN6_N"/>
    <property type="match status" value="1"/>
</dbReference>
<dbReference type="Proteomes" id="UP000681967">
    <property type="component" value="Unassembled WGS sequence"/>
</dbReference>
<evidence type="ECO:0000313" key="3">
    <source>
        <dbReference type="Proteomes" id="UP000681967"/>
    </source>
</evidence>
<dbReference type="PANTHER" id="PTHR10678">
    <property type="entry name" value="26S PROTEASOME NON-ATPASE REGULATORY SUBUNIT 11/COP9 SIGNALOSOME COMPLEX SUBUNIT 2"/>
    <property type="match status" value="1"/>
</dbReference>
<dbReference type="InterPro" id="IPR040773">
    <property type="entry name" value="Rpn6_N"/>
</dbReference>
<dbReference type="InterPro" id="IPR050871">
    <property type="entry name" value="26S_Proteasome/COP9_Components"/>
</dbReference>
<accession>A0A8S2VHE7</accession>
<proteinExistence type="predicted"/>
<organism evidence="2 3">
    <name type="scientific">Rotaria magnacalcarata</name>
    <dbReference type="NCBI Taxonomy" id="392030"/>
    <lineage>
        <taxon>Eukaryota</taxon>
        <taxon>Metazoa</taxon>
        <taxon>Spiralia</taxon>
        <taxon>Gnathifera</taxon>
        <taxon>Rotifera</taxon>
        <taxon>Eurotatoria</taxon>
        <taxon>Bdelloidea</taxon>
        <taxon>Philodinida</taxon>
        <taxon>Philodinidae</taxon>
        <taxon>Rotaria</taxon>
    </lineage>
</organism>
<dbReference type="Gene3D" id="1.25.40.570">
    <property type="match status" value="1"/>
</dbReference>
<feature type="domain" description="26S proteasome regulatory subunit Rpn6 N-terminal" evidence="1">
    <location>
        <begin position="25"/>
        <end position="139"/>
    </location>
</feature>
<evidence type="ECO:0000313" key="2">
    <source>
        <dbReference type="EMBL" id="CAF4396693.1"/>
    </source>
</evidence>
<sequence>MPELVLDEKPKSSEQIDLEEAENALLGKDYKTARELLEKLVKLEVKVDDEESIRIKESAMLSLGKVFKETKDATALASLIKTNRSFLGLVSKAKAAKLVRTLVDLFLDMEAGTGEEVTLCQENIEWAKNENRTFLRQELEVIFLI</sequence>
<name>A0A8S2VHE7_9BILA</name>